<reference evidence="8 9" key="1">
    <citation type="submission" date="2020-10" db="EMBL/GenBank/DDBJ databases">
        <title>Closed genome sequences of Staphylococcus lloydii sp. nov. and Staphylococcus durrellii sp. nov. Isolated from Captive Fruit Bats (Pteropus livingstonii).</title>
        <authorList>
            <person name="Fountain K."/>
        </authorList>
    </citation>
    <scope>NUCLEOTIDE SEQUENCE [LARGE SCALE GENOMIC DNA]</scope>
    <source>
        <strain evidence="8 9">23_2_7_LY</strain>
    </source>
</reference>
<keyword evidence="8" id="KW-0808">Transferase</keyword>
<sequence length="189" mass="22139">MIILSKLNLTQSRWNDIKNNNSHADDQFIYAVKSTMIFCKPSCSAKLPAKENVTLYNDYHDAITAGYRPCKKCNPTGRFTDKEEWCIQIKNYITRHYQQPITLDELANHCHGSIYHLSRVFKELEGMTIIDYLHLVRTTEAKKLLADQMLDLTTIALTVGYKTPSQFIKKFKQYFHLTPHKFRQQFTKL</sequence>
<dbReference type="InterPro" id="IPR020449">
    <property type="entry name" value="Tscrpt_reg_AraC-type_HTH"/>
</dbReference>
<dbReference type="PIRSF" id="PIRSF000408">
    <property type="entry name" value="Alkyltransferas_AdaA"/>
    <property type="match status" value="1"/>
</dbReference>
<keyword evidence="4" id="KW-0238">DNA-binding</keyword>
<accession>A0A7T1AXY8</accession>
<evidence type="ECO:0000256" key="5">
    <source>
        <dbReference type="ARBA" id="ARBA00023159"/>
    </source>
</evidence>
<evidence type="ECO:0000313" key="9">
    <source>
        <dbReference type="Proteomes" id="UP000594455"/>
    </source>
</evidence>
<keyword evidence="9" id="KW-1185">Reference proteome</keyword>
<dbReference type="PANTHER" id="PTHR43280">
    <property type="entry name" value="ARAC-FAMILY TRANSCRIPTIONAL REGULATOR"/>
    <property type="match status" value="1"/>
</dbReference>
<dbReference type="InterPro" id="IPR018060">
    <property type="entry name" value="HTH_AraC"/>
</dbReference>
<keyword evidence="2 8" id="KW-0489">Methyltransferase</keyword>
<dbReference type="Pfam" id="PF12833">
    <property type="entry name" value="HTH_18"/>
    <property type="match status" value="1"/>
</dbReference>
<dbReference type="EMBL" id="CP064056">
    <property type="protein sequence ID" value="QPM74159.1"/>
    <property type="molecule type" value="Genomic_DNA"/>
</dbReference>
<proteinExistence type="predicted"/>
<comment type="cofactor">
    <cofactor evidence="1">
        <name>Zn(2+)</name>
        <dbReference type="ChEBI" id="CHEBI:29105"/>
    </cofactor>
</comment>
<dbReference type="GO" id="GO:0032259">
    <property type="term" value="P:methylation"/>
    <property type="evidence" value="ECO:0007669"/>
    <property type="project" value="UniProtKB-KW"/>
</dbReference>
<dbReference type="Proteomes" id="UP000594455">
    <property type="component" value="Chromosome"/>
</dbReference>
<evidence type="ECO:0000256" key="1">
    <source>
        <dbReference type="ARBA" id="ARBA00001947"/>
    </source>
</evidence>
<evidence type="ECO:0000313" key="8">
    <source>
        <dbReference type="EMBL" id="QPM74159.1"/>
    </source>
</evidence>
<dbReference type="InterPro" id="IPR009057">
    <property type="entry name" value="Homeodomain-like_sf"/>
</dbReference>
<dbReference type="RefSeq" id="WP_195718193.1">
    <property type="nucleotide sequence ID" value="NZ_CP064056.1"/>
</dbReference>
<dbReference type="Pfam" id="PF02805">
    <property type="entry name" value="Ada_Zn_binding"/>
    <property type="match status" value="1"/>
</dbReference>
<dbReference type="GO" id="GO:0043565">
    <property type="term" value="F:sequence-specific DNA binding"/>
    <property type="evidence" value="ECO:0007669"/>
    <property type="project" value="InterPro"/>
</dbReference>
<dbReference type="GO" id="GO:0008168">
    <property type="term" value="F:methyltransferase activity"/>
    <property type="evidence" value="ECO:0007669"/>
    <property type="project" value="UniProtKB-KW"/>
</dbReference>
<keyword evidence="5" id="KW-0010">Activator</keyword>
<evidence type="ECO:0000256" key="4">
    <source>
        <dbReference type="ARBA" id="ARBA00023125"/>
    </source>
</evidence>
<evidence type="ECO:0000256" key="6">
    <source>
        <dbReference type="ARBA" id="ARBA00023163"/>
    </source>
</evidence>
<dbReference type="PROSITE" id="PS01124">
    <property type="entry name" value="HTH_ARAC_FAMILY_2"/>
    <property type="match status" value="1"/>
</dbReference>
<evidence type="ECO:0000256" key="3">
    <source>
        <dbReference type="ARBA" id="ARBA00023015"/>
    </source>
</evidence>
<dbReference type="GO" id="GO:0008270">
    <property type="term" value="F:zinc ion binding"/>
    <property type="evidence" value="ECO:0007669"/>
    <property type="project" value="InterPro"/>
</dbReference>
<keyword evidence="3" id="KW-0805">Transcription regulation</keyword>
<dbReference type="PRINTS" id="PR00032">
    <property type="entry name" value="HTHARAC"/>
</dbReference>
<protein>
    <submittedName>
        <fullName evidence="8">Methylphosphotriester-DNA--protein-cysteine methyltransferase family protein</fullName>
    </submittedName>
</protein>
<dbReference type="AlphaFoldDB" id="A0A7T1AXY8"/>
<evidence type="ECO:0000256" key="2">
    <source>
        <dbReference type="ARBA" id="ARBA00022603"/>
    </source>
</evidence>
<dbReference type="InterPro" id="IPR035451">
    <property type="entry name" value="Ada-like_dom_sf"/>
</dbReference>
<feature type="domain" description="HTH araC/xylS-type" evidence="7">
    <location>
        <begin position="87"/>
        <end position="185"/>
    </location>
</feature>
<dbReference type="InterPro" id="IPR016220">
    <property type="entry name" value="Me-P-triester_DNA_alkyl-Trfase"/>
</dbReference>
<keyword evidence="6" id="KW-0804">Transcription</keyword>
<dbReference type="SMART" id="SM00342">
    <property type="entry name" value="HTH_ARAC"/>
    <property type="match status" value="1"/>
</dbReference>
<dbReference type="InterPro" id="IPR004026">
    <property type="entry name" value="Ada_DNA_repair_Zn-bd"/>
</dbReference>
<dbReference type="GO" id="GO:0006281">
    <property type="term" value="P:DNA repair"/>
    <property type="evidence" value="ECO:0007669"/>
    <property type="project" value="InterPro"/>
</dbReference>
<organism evidence="8 9">
    <name type="scientific">Staphylococcus lloydii</name>
    <dbReference type="NCBI Taxonomy" id="2781774"/>
    <lineage>
        <taxon>Bacteria</taxon>
        <taxon>Bacillati</taxon>
        <taxon>Bacillota</taxon>
        <taxon>Bacilli</taxon>
        <taxon>Bacillales</taxon>
        <taxon>Staphylococcaceae</taxon>
        <taxon>Staphylococcus</taxon>
    </lineage>
</organism>
<dbReference type="PANTHER" id="PTHR43280:SF28">
    <property type="entry name" value="HTH-TYPE TRANSCRIPTIONAL ACTIVATOR RHAS"/>
    <property type="match status" value="1"/>
</dbReference>
<dbReference type="Gene3D" id="1.10.10.60">
    <property type="entry name" value="Homeodomain-like"/>
    <property type="match status" value="2"/>
</dbReference>
<name>A0A7T1AXY8_9STAP</name>
<evidence type="ECO:0000259" key="7">
    <source>
        <dbReference type="PROSITE" id="PS01124"/>
    </source>
</evidence>
<dbReference type="SUPFAM" id="SSF57884">
    <property type="entry name" value="Ada DNA repair protein, N-terminal domain (N-Ada 10)"/>
    <property type="match status" value="1"/>
</dbReference>
<dbReference type="SUPFAM" id="SSF46689">
    <property type="entry name" value="Homeodomain-like"/>
    <property type="match status" value="2"/>
</dbReference>
<dbReference type="Gene3D" id="3.40.10.10">
    <property type="entry name" value="DNA Methylphosphotriester Repair Domain"/>
    <property type="match status" value="1"/>
</dbReference>
<gene>
    <name evidence="8" type="ORF">ISP08_07310</name>
</gene>
<dbReference type="GO" id="GO:0003700">
    <property type="term" value="F:DNA-binding transcription factor activity"/>
    <property type="evidence" value="ECO:0007669"/>
    <property type="project" value="InterPro"/>
</dbReference>
<dbReference type="KEGG" id="sllo:ISP08_07310"/>